<evidence type="ECO:0000256" key="1">
    <source>
        <dbReference type="SAM" id="MobiDB-lite"/>
    </source>
</evidence>
<feature type="region of interest" description="Disordered" evidence="1">
    <location>
        <begin position="1"/>
        <end position="23"/>
    </location>
</feature>
<dbReference type="Proteomes" id="UP000253420">
    <property type="component" value="Unassembled WGS sequence"/>
</dbReference>
<feature type="compositionally biased region" description="Basic and acidic residues" evidence="1">
    <location>
        <begin position="9"/>
        <end position="23"/>
    </location>
</feature>
<keyword evidence="3" id="KW-1185">Reference proteome</keyword>
<gene>
    <name evidence="2" type="ORF">DUT91_21335</name>
</gene>
<dbReference type="EMBL" id="QOZG01000013">
    <property type="protein sequence ID" value="RCS21837.1"/>
    <property type="molecule type" value="Genomic_DNA"/>
</dbReference>
<evidence type="ECO:0000313" key="3">
    <source>
        <dbReference type="Proteomes" id="UP000253420"/>
    </source>
</evidence>
<reference evidence="2 3" key="1">
    <citation type="submission" date="2018-07" db="EMBL/GenBank/DDBJ databases">
        <title>The draft genome of Phyllobacterium salinisoli.</title>
        <authorList>
            <person name="Liu L."/>
            <person name="Li L."/>
            <person name="Zhang X."/>
            <person name="Liang L."/>
        </authorList>
    </citation>
    <scope>NUCLEOTIDE SEQUENCE [LARGE SCALE GENOMIC DNA]</scope>
    <source>
        <strain evidence="2 3">LLAN61</strain>
    </source>
</reference>
<accession>A0A368JXG9</accession>
<organism evidence="2 3">
    <name type="scientific">Phyllobacterium salinisoli</name>
    <dbReference type="NCBI Taxonomy" id="1899321"/>
    <lineage>
        <taxon>Bacteria</taxon>
        <taxon>Pseudomonadati</taxon>
        <taxon>Pseudomonadota</taxon>
        <taxon>Alphaproteobacteria</taxon>
        <taxon>Hyphomicrobiales</taxon>
        <taxon>Phyllobacteriaceae</taxon>
        <taxon>Phyllobacterium</taxon>
    </lineage>
</organism>
<sequence length="65" mass="7078">MGSGNAMSGEERRKARRGQRIDAAADGKNTLQLDQKAIDTLESMAVAIAVIDYNLQSLVKNLMNK</sequence>
<name>A0A368JXG9_9HYPH</name>
<protein>
    <submittedName>
        <fullName evidence="2">Uncharacterized protein</fullName>
    </submittedName>
</protein>
<comment type="caution">
    <text evidence="2">The sequence shown here is derived from an EMBL/GenBank/DDBJ whole genome shotgun (WGS) entry which is preliminary data.</text>
</comment>
<evidence type="ECO:0000313" key="2">
    <source>
        <dbReference type="EMBL" id="RCS21837.1"/>
    </source>
</evidence>
<proteinExistence type="predicted"/>
<dbReference type="AlphaFoldDB" id="A0A368JXG9"/>